<name>A0AA39R7A7_9LECA</name>
<dbReference type="GO" id="GO:0034045">
    <property type="term" value="C:phagophore assembly site membrane"/>
    <property type="evidence" value="ECO:0007669"/>
    <property type="project" value="UniProtKB-SubCell"/>
</dbReference>
<dbReference type="GO" id="GO:0005524">
    <property type="term" value="F:ATP binding"/>
    <property type="evidence" value="ECO:0007669"/>
    <property type="project" value="InterPro"/>
</dbReference>
<dbReference type="Gene3D" id="1.25.40.20">
    <property type="entry name" value="Ankyrin repeat-containing domain"/>
    <property type="match status" value="1"/>
</dbReference>
<dbReference type="SMART" id="SM00671">
    <property type="entry name" value="SEL1"/>
    <property type="match status" value="1"/>
</dbReference>
<protein>
    <recommendedName>
        <fullName evidence="3">Autophagy-related protein 1</fullName>
    </recommendedName>
</protein>
<dbReference type="PANTHER" id="PTHR24348:SF68">
    <property type="entry name" value="SERINE_THREONINE-PROTEIN KINASE ATG1C"/>
    <property type="match status" value="1"/>
</dbReference>
<dbReference type="Gene3D" id="3.30.200.20">
    <property type="entry name" value="Phosphorylase Kinase, domain 1"/>
    <property type="match status" value="1"/>
</dbReference>
<dbReference type="GO" id="GO:0006914">
    <property type="term" value="P:autophagy"/>
    <property type="evidence" value="ECO:0007669"/>
    <property type="project" value="UniProtKB-KW"/>
</dbReference>
<evidence type="ECO:0000313" key="7">
    <source>
        <dbReference type="Proteomes" id="UP001166286"/>
    </source>
</evidence>
<evidence type="ECO:0000256" key="1">
    <source>
        <dbReference type="ARBA" id="ARBA00004623"/>
    </source>
</evidence>
<dbReference type="GO" id="GO:0010506">
    <property type="term" value="P:regulation of autophagy"/>
    <property type="evidence" value="ECO:0007669"/>
    <property type="project" value="InterPro"/>
</dbReference>
<dbReference type="Gene3D" id="1.25.40.10">
    <property type="entry name" value="Tetratricopeptide repeat domain"/>
    <property type="match status" value="1"/>
</dbReference>
<dbReference type="CDD" id="cd00180">
    <property type="entry name" value="PKc"/>
    <property type="match status" value="1"/>
</dbReference>
<dbReference type="SMART" id="SM00248">
    <property type="entry name" value="ANK"/>
    <property type="match status" value="3"/>
</dbReference>
<dbReference type="InterPro" id="IPR006597">
    <property type="entry name" value="Sel1-like"/>
</dbReference>
<dbReference type="InterPro" id="IPR011009">
    <property type="entry name" value="Kinase-like_dom_sf"/>
</dbReference>
<dbReference type="SMART" id="SM00220">
    <property type="entry name" value="S_TKc"/>
    <property type="match status" value="1"/>
</dbReference>
<dbReference type="EMBL" id="JAFEKC020000004">
    <property type="protein sequence ID" value="KAK0515019.1"/>
    <property type="molecule type" value="Genomic_DNA"/>
</dbReference>
<dbReference type="SUPFAM" id="SSF48403">
    <property type="entry name" value="Ankyrin repeat"/>
    <property type="match status" value="1"/>
</dbReference>
<dbReference type="InterPro" id="IPR000719">
    <property type="entry name" value="Prot_kinase_dom"/>
</dbReference>
<dbReference type="SUPFAM" id="SSF81901">
    <property type="entry name" value="HCP-like"/>
    <property type="match status" value="1"/>
</dbReference>
<feature type="compositionally biased region" description="Polar residues" evidence="4">
    <location>
        <begin position="356"/>
        <end position="370"/>
    </location>
</feature>
<reference evidence="6" key="1">
    <citation type="submission" date="2023-03" db="EMBL/GenBank/DDBJ databases">
        <title>Complete genome of Cladonia borealis.</title>
        <authorList>
            <person name="Park H."/>
        </authorList>
    </citation>
    <scope>NUCLEOTIDE SEQUENCE</scope>
    <source>
        <strain evidence="6">ANT050790</strain>
    </source>
</reference>
<evidence type="ECO:0000313" key="6">
    <source>
        <dbReference type="EMBL" id="KAK0515019.1"/>
    </source>
</evidence>
<dbReference type="InterPro" id="IPR011990">
    <property type="entry name" value="TPR-like_helical_dom_sf"/>
</dbReference>
<dbReference type="PROSITE" id="PS50011">
    <property type="entry name" value="PROTEIN_KINASE_DOM"/>
    <property type="match status" value="1"/>
</dbReference>
<dbReference type="Proteomes" id="UP001166286">
    <property type="component" value="Unassembled WGS sequence"/>
</dbReference>
<dbReference type="InterPro" id="IPR036770">
    <property type="entry name" value="Ankyrin_rpt-contain_sf"/>
</dbReference>
<dbReference type="InterPro" id="IPR008271">
    <property type="entry name" value="Ser/Thr_kinase_AS"/>
</dbReference>
<evidence type="ECO:0000259" key="5">
    <source>
        <dbReference type="PROSITE" id="PS50011"/>
    </source>
</evidence>
<proteinExistence type="predicted"/>
<accession>A0AA39R7A7</accession>
<dbReference type="InterPro" id="IPR045269">
    <property type="entry name" value="Atg1-like"/>
</dbReference>
<dbReference type="AlphaFoldDB" id="A0AA39R7A7"/>
<comment type="caution">
    <text evidence="6">The sequence shown here is derived from an EMBL/GenBank/DDBJ whole genome shotgun (WGS) entry which is preliminary data.</text>
</comment>
<evidence type="ECO:0000256" key="2">
    <source>
        <dbReference type="ARBA" id="ARBA00023006"/>
    </source>
</evidence>
<dbReference type="Gene3D" id="1.10.510.10">
    <property type="entry name" value="Transferase(Phosphotransferase) domain 1"/>
    <property type="match status" value="1"/>
</dbReference>
<sequence length="927" mass="104328">MSMYNPNSLPGQSNNIIEIQEVPQSSSEFILTVLKLQVPICKQDDLVAASGNPLGSGASMVVRRGSWKGKVVAIKTLNLQVPDSFDGSDDVRIIQEGHADMLESLTNEVRFLSYNLLRKHPNIVPLLGISWTVKELDRRSTLLPVAIVELQDYTLAQFIDQSGETLSITLKAVLISDIISGLATLHKAGLVHNDIKPENIMISKAHRPIAKIVDFGYSIQKFYGDLEKGSTRPWMSPERHMELLQQQSNTGGQHGGRDQNEERDIASYASLLTDHDQVDHTKQGKHQARDIFSLGLVAIFILKGDSPLGHAFGEDDRKWLFLKLNSEADMRSWLRSNFRYLDEGSGTQHQDDSRSEASSGSITNADITWQMRQNTSDNPEWIYVPSTVPMKAIACIPEFMLARNPKQRLSSMELRALFSTDTLESNLWPQRYHLPDGDNRNANLPLMDNWQLQDQVPISDIPREMWEPLWNELLEAAKRTNAPASLMTFIGMCYLDGDGVGKDLDEGLSWLLKAATEGVSDGFHSAQARQNVLIEHGRIFRKTQLSFEDEKKWILDSIFFLSGGYWYHLGHSSHVSKLEAARASFANVLTHIGDDEAKRILEIGLNIYVMQNPTGRDNRNKREENAKVIDYEILNSPYLDTERSVWKAVFRADDRLATNLLECGVDFEMFWDVRLVRAVAHYGYEDSIRLLHRLDVLKQAIDEESSLETAHGALIKSIDDTSLLTKDFSGEPSIFMPAVHEAVVHHRFSCLTEMLSQTWRAFGADEQIMLDNTYTVDERYGSETPLEVAVRMLQPYLVCVLLAYGATPGQTNSNTGDTPLHACCRMDVEIDNDQVCWSKLSYLRWVSDEHKTADMIVAHRVILELLLDHSEVDVNARNLAGETPLQLCAESENLGFLMRLVECGAECVDELREILGALSLGTNGQKD</sequence>
<keyword evidence="7" id="KW-1185">Reference proteome</keyword>
<feature type="domain" description="Protein kinase" evidence="5">
    <location>
        <begin position="48"/>
        <end position="418"/>
    </location>
</feature>
<organism evidence="6 7">
    <name type="scientific">Cladonia borealis</name>
    <dbReference type="NCBI Taxonomy" id="184061"/>
    <lineage>
        <taxon>Eukaryota</taxon>
        <taxon>Fungi</taxon>
        <taxon>Dikarya</taxon>
        <taxon>Ascomycota</taxon>
        <taxon>Pezizomycotina</taxon>
        <taxon>Lecanoromycetes</taxon>
        <taxon>OSLEUM clade</taxon>
        <taxon>Lecanoromycetidae</taxon>
        <taxon>Lecanorales</taxon>
        <taxon>Lecanorineae</taxon>
        <taxon>Cladoniaceae</taxon>
        <taxon>Cladonia</taxon>
    </lineage>
</organism>
<keyword evidence="2" id="KW-0072">Autophagy</keyword>
<dbReference type="GO" id="GO:0004674">
    <property type="term" value="F:protein serine/threonine kinase activity"/>
    <property type="evidence" value="ECO:0007669"/>
    <property type="project" value="InterPro"/>
</dbReference>
<dbReference type="InterPro" id="IPR002110">
    <property type="entry name" value="Ankyrin_rpt"/>
</dbReference>
<dbReference type="PANTHER" id="PTHR24348">
    <property type="entry name" value="SERINE/THREONINE-PROTEIN KINASE UNC-51-RELATED"/>
    <property type="match status" value="1"/>
</dbReference>
<feature type="region of interest" description="Disordered" evidence="4">
    <location>
        <begin position="344"/>
        <end position="370"/>
    </location>
</feature>
<dbReference type="Pfam" id="PF00069">
    <property type="entry name" value="Pkinase"/>
    <property type="match status" value="1"/>
</dbReference>
<dbReference type="SUPFAM" id="SSF56112">
    <property type="entry name" value="Protein kinase-like (PK-like)"/>
    <property type="match status" value="1"/>
</dbReference>
<dbReference type="PROSITE" id="PS00108">
    <property type="entry name" value="PROTEIN_KINASE_ST"/>
    <property type="match status" value="1"/>
</dbReference>
<evidence type="ECO:0000256" key="3">
    <source>
        <dbReference type="ARBA" id="ARBA00030237"/>
    </source>
</evidence>
<comment type="subcellular location">
    <subcellularLocation>
        <location evidence="1">Preautophagosomal structure membrane</location>
        <topology evidence="1">Peripheral membrane protein</topology>
    </subcellularLocation>
</comment>
<gene>
    <name evidence="6" type="ORF">JMJ35_002398</name>
</gene>
<evidence type="ECO:0000256" key="4">
    <source>
        <dbReference type="SAM" id="MobiDB-lite"/>
    </source>
</evidence>